<dbReference type="EMBL" id="AMGX01000048">
    <property type="protein sequence ID" value="EXJ53386.1"/>
    <property type="molecule type" value="Genomic_DNA"/>
</dbReference>
<name>W9VMP9_9EURO</name>
<keyword evidence="2" id="KW-1185">Reference proteome</keyword>
<dbReference type="AlphaFoldDB" id="W9VMP9"/>
<reference evidence="1 2" key="1">
    <citation type="submission" date="2013-03" db="EMBL/GenBank/DDBJ databases">
        <title>The Genome Sequence of Cladophialophora psammophila CBS 110553.</title>
        <authorList>
            <consortium name="The Broad Institute Genomics Platform"/>
            <person name="Cuomo C."/>
            <person name="de Hoog S."/>
            <person name="Gorbushina A."/>
            <person name="Walker B."/>
            <person name="Young S.K."/>
            <person name="Zeng Q."/>
            <person name="Gargeya S."/>
            <person name="Fitzgerald M."/>
            <person name="Haas B."/>
            <person name="Abouelleil A."/>
            <person name="Allen A.W."/>
            <person name="Alvarado L."/>
            <person name="Arachchi H.M."/>
            <person name="Berlin A.M."/>
            <person name="Chapman S.B."/>
            <person name="Gainer-Dewar J."/>
            <person name="Goldberg J."/>
            <person name="Griggs A."/>
            <person name="Gujja S."/>
            <person name="Hansen M."/>
            <person name="Howarth C."/>
            <person name="Imamovic A."/>
            <person name="Ireland A."/>
            <person name="Larimer J."/>
            <person name="McCowan C."/>
            <person name="Murphy C."/>
            <person name="Pearson M."/>
            <person name="Poon T.W."/>
            <person name="Priest M."/>
            <person name="Roberts A."/>
            <person name="Saif S."/>
            <person name="Shea T."/>
            <person name="Sisk P."/>
            <person name="Sykes S."/>
            <person name="Wortman J."/>
            <person name="Nusbaum C."/>
            <person name="Birren B."/>
        </authorList>
    </citation>
    <scope>NUCLEOTIDE SEQUENCE [LARGE SCALE GENOMIC DNA]</scope>
    <source>
        <strain evidence="1 2">CBS 110553</strain>
    </source>
</reference>
<evidence type="ECO:0008006" key="3">
    <source>
        <dbReference type="Google" id="ProtNLM"/>
    </source>
</evidence>
<sequence>MNANKELDETTKEQYHSKVIHILIDSLSSSPNPEYDSNLLATVVILRMSEQFCEIDKDVRHHLAGASSLFTLRGSIRKWSVHDTDLAGTSFWIYLRESLRLCFLNEEKCQFDLDLIEKESAFLPASEEVWTNRITYILALVCNFAFGKHTKTQTVPDAAELRKAINLWASKVPATFRPWCFREGKSGPFPAIHFLSTWHVLKNADTDDH</sequence>
<dbReference type="Proteomes" id="UP000019471">
    <property type="component" value="Unassembled WGS sequence"/>
</dbReference>
<dbReference type="HOGENOM" id="CLU_1246180_0_0_1"/>
<comment type="caution">
    <text evidence="1">The sequence shown here is derived from an EMBL/GenBank/DDBJ whole genome shotgun (WGS) entry which is preliminary data.</text>
</comment>
<gene>
    <name evidence="1" type="ORF">A1O5_13375</name>
</gene>
<organism evidence="1 2">
    <name type="scientific">Cladophialophora psammophila CBS 110553</name>
    <dbReference type="NCBI Taxonomy" id="1182543"/>
    <lineage>
        <taxon>Eukaryota</taxon>
        <taxon>Fungi</taxon>
        <taxon>Dikarya</taxon>
        <taxon>Ascomycota</taxon>
        <taxon>Pezizomycotina</taxon>
        <taxon>Eurotiomycetes</taxon>
        <taxon>Chaetothyriomycetidae</taxon>
        <taxon>Chaetothyriales</taxon>
        <taxon>Herpotrichiellaceae</taxon>
        <taxon>Cladophialophora</taxon>
    </lineage>
</organism>
<evidence type="ECO:0000313" key="1">
    <source>
        <dbReference type="EMBL" id="EXJ53386.1"/>
    </source>
</evidence>
<dbReference type="OrthoDB" id="407832at2759"/>
<accession>W9VMP9</accession>
<dbReference type="RefSeq" id="XP_007752131.1">
    <property type="nucleotide sequence ID" value="XM_007753941.1"/>
</dbReference>
<protein>
    <recommendedName>
        <fullName evidence="3">Transcription factor domain-containing protein</fullName>
    </recommendedName>
</protein>
<proteinExistence type="predicted"/>
<dbReference type="GeneID" id="19198058"/>
<evidence type="ECO:0000313" key="2">
    <source>
        <dbReference type="Proteomes" id="UP000019471"/>
    </source>
</evidence>